<dbReference type="HOGENOM" id="CLU_1104638_0_0_1"/>
<dbReference type="EMBL" id="CM000644">
    <property type="protein sequence ID" value="EED90921.1"/>
    <property type="molecule type" value="Genomic_DNA"/>
</dbReference>
<dbReference type="PaxDb" id="35128-Thaps7655"/>
<keyword evidence="3" id="KW-1185">Reference proteome</keyword>
<feature type="chain" id="PRO_5002869103" evidence="1">
    <location>
        <begin position="18"/>
        <end position="252"/>
    </location>
</feature>
<evidence type="ECO:0000256" key="1">
    <source>
        <dbReference type="SAM" id="SignalP"/>
    </source>
</evidence>
<evidence type="ECO:0000313" key="3">
    <source>
        <dbReference type="Proteomes" id="UP000001449"/>
    </source>
</evidence>
<sequence length="252" mass="28068">MKSISVVFLIVLHQASSLSSMSPLIQHKAAATSPQLNAYHFGVSYQQQQRTEQPRPILRKRPTSYIPDGLTEEEYNTIKQNDRAKLQGKDFGAWGPRFNRIDGDPEGSWFSIPSLWTGGFNAGVVERRAVLGVQKVVDGDNGVGEMNGMEGVKTRVAYYIKRYLRRYGLAYLALVLSSHVVARSLSSAAKKGLTAKGIAVRIVPPLLALKPIQMMTIALSDRFQFRWLKEIGTTKMAMMLGMMMTVLSFALR</sequence>
<gene>
    <name evidence="2" type="ORF">THAPSDRAFT_7655</name>
</gene>
<dbReference type="OMA" id="EMNGMEG"/>
<dbReference type="AlphaFoldDB" id="B8C755"/>
<reference evidence="2 3" key="1">
    <citation type="journal article" date="2004" name="Science">
        <title>The genome of the diatom Thalassiosira pseudonana: ecology, evolution, and metabolism.</title>
        <authorList>
            <person name="Armbrust E.V."/>
            <person name="Berges J.A."/>
            <person name="Bowler C."/>
            <person name="Green B.R."/>
            <person name="Martinez D."/>
            <person name="Putnam N.H."/>
            <person name="Zhou S."/>
            <person name="Allen A.E."/>
            <person name="Apt K.E."/>
            <person name="Bechner M."/>
            <person name="Brzezinski M.A."/>
            <person name="Chaal B.K."/>
            <person name="Chiovitti A."/>
            <person name="Davis A.K."/>
            <person name="Demarest M.S."/>
            <person name="Detter J.C."/>
            <person name="Glavina T."/>
            <person name="Goodstein D."/>
            <person name="Hadi M.Z."/>
            <person name="Hellsten U."/>
            <person name="Hildebrand M."/>
            <person name="Jenkins B.D."/>
            <person name="Jurka J."/>
            <person name="Kapitonov V.V."/>
            <person name="Kroger N."/>
            <person name="Lau W.W."/>
            <person name="Lane T.W."/>
            <person name="Larimer F.W."/>
            <person name="Lippmeier J.C."/>
            <person name="Lucas S."/>
            <person name="Medina M."/>
            <person name="Montsant A."/>
            <person name="Obornik M."/>
            <person name="Parker M.S."/>
            <person name="Palenik B."/>
            <person name="Pazour G.J."/>
            <person name="Richardson P.M."/>
            <person name="Rynearson T.A."/>
            <person name="Saito M.A."/>
            <person name="Schwartz D.C."/>
            <person name="Thamatrakoln K."/>
            <person name="Valentin K."/>
            <person name="Vardi A."/>
            <person name="Wilkerson F.P."/>
            <person name="Rokhsar D.S."/>
        </authorList>
    </citation>
    <scope>NUCLEOTIDE SEQUENCE [LARGE SCALE GENOMIC DNA]</scope>
    <source>
        <strain evidence="2 3">CCMP1335</strain>
    </source>
</reference>
<feature type="signal peptide" evidence="1">
    <location>
        <begin position="1"/>
        <end position="17"/>
    </location>
</feature>
<dbReference type="Proteomes" id="UP000001449">
    <property type="component" value="Chromosome 8"/>
</dbReference>
<proteinExistence type="predicted"/>
<dbReference type="InParanoid" id="B8C755"/>
<dbReference type="GeneID" id="7449824"/>
<keyword evidence="1" id="KW-0732">Signal</keyword>
<reference evidence="2 3" key="2">
    <citation type="journal article" date="2008" name="Nature">
        <title>The Phaeodactylum genome reveals the evolutionary history of diatom genomes.</title>
        <authorList>
            <person name="Bowler C."/>
            <person name="Allen A.E."/>
            <person name="Badger J.H."/>
            <person name="Grimwood J."/>
            <person name="Jabbari K."/>
            <person name="Kuo A."/>
            <person name="Maheswari U."/>
            <person name="Martens C."/>
            <person name="Maumus F."/>
            <person name="Otillar R.P."/>
            <person name="Rayko E."/>
            <person name="Salamov A."/>
            <person name="Vandepoele K."/>
            <person name="Beszteri B."/>
            <person name="Gruber A."/>
            <person name="Heijde M."/>
            <person name="Katinka M."/>
            <person name="Mock T."/>
            <person name="Valentin K."/>
            <person name="Verret F."/>
            <person name="Berges J.A."/>
            <person name="Brownlee C."/>
            <person name="Cadoret J.P."/>
            <person name="Chiovitti A."/>
            <person name="Choi C.J."/>
            <person name="Coesel S."/>
            <person name="De Martino A."/>
            <person name="Detter J.C."/>
            <person name="Durkin C."/>
            <person name="Falciatore A."/>
            <person name="Fournet J."/>
            <person name="Haruta M."/>
            <person name="Huysman M.J."/>
            <person name="Jenkins B.D."/>
            <person name="Jiroutova K."/>
            <person name="Jorgensen R.E."/>
            <person name="Joubert Y."/>
            <person name="Kaplan A."/>
            <person name="Kroger N."/>
            <person name="Kroth P.G."/>
            <person name="La Roche J."/>
            <person name="Lindquist E."/>
            <person name="Lommer M."/>
            <person name="Martin-Jezequel V."/>
            <person name="Lopez P.J."/>
            <person name="Lucas S."/>
            <person name="Mangogna M."/>
            <person name="McGinnis K."/>
            <person name="Medlin L.K."/>
            <person name="Montsant A."/>
            <person name="Oudot-Le Secq M.P."/>
            <person name="Napoli C."/>
            <person name="Obornik M."/>
            <person name="Parker M.S."/>
            <person name="Petit J.L."/>
            <person name="Porcel B.M."/>
            <person name="Poulsen N."/>
            <person name="Robison M."/>
            <person name="Rychlewski L."/>
            <person name="Rynearson T.A."/>
            <person name="Schmutz J."/>
            <person name="Shapiro H."/>
            <person name="Siaut M."/>
            <person name="Stanley M."/>
            <person name="Sussman M.R."/>
            <person name="Taylor A.R."/>
            <person name="Vardi A."/>
            <person name="von Dassow P."/>
            <person name="Vyverman W."/>
            <person name="Willis A."/>
            <person name="Wyrwicz L.S."/>
            <person name="Rokhsar D.S."/>
            <person name="Weissenbach J."/>
            <person name="Armbrust E.V."/>
            <person name="Green B.R."/>
            <person name="Van de Peer Y."/>
            <person name="Grigoriev I.V."/>
        </authorList>
    </citation>
    <scope>NUCLEOTIDE SEQUENCE [LARGE SCALE GENOMIC DNA]</scope>
    <source>
        <strain evidence="2 3">CCMP1335</strain>
    </source>
</reference>
<dbReference type="KEGG" id="tps:THAPSDRAFT_7655"/>
<protein>
    <submittedName>
        <fullName evidence="2">Uncharacterized protein</fullName>
    </submittedName>
</protein>
<name>B8C755_THAPS</name>
<evidence type="ECO:0000313" key="2">
    <source>
        <dbReference type="EMBL" id="EED90921.1"/>
    </source>
</evidence>
<dbReference type="eggNOG" id="ENOG502QZ13">
    <property type="taxonomic scope" value="Eukaryota"/>
</dbReference>
<organism evidence="2 3">
    <name type="scientific">Thalassiosira pseudonana</name>
    <name type="common">Marine diatom</name>
    <name type="synonym">Cyclotella nana</name>
    <dbReference type="NCBI Taxonomy" id="35128"/>
    <lineage>
        <taxon>Eukaryota</taxon>
        <taxon>Sar</taxon>
        <taxon>Stramenopiles</taxon>
        <taxon>Ochrophyta</taxon>
        <taxon>Bacillariophyta</taxon>
        <taxon>Coscinodiscophyceae</taxon>
        <taxon>Thalassiosirophycidae</taxon>
        <taxon>Thalassiosirales</taxon>
        <taxon>Thalassiosiraceae</taxon>
        <taxon>Thalassiosira</taxon>
    </lineage>
</organism>
<accession>B8C755</accession>
<dbReference type="RefSeq" id="XP_002292070.1">
    <property type="nucleotide sequence ID" value="XM_002292034.1"/>
</dbReference>